<reference evidence="1 2" key="2">
    <citation type="journal article" date="2017" name="Nature">
        <title>The Apostasia genome and the evolution of orchids.</title>
        <authorList>
            <person name="Zhang G.Q."/>
            <person name="Liu K.W."/>
            <person name="Li Z."/>
            <person name="Lohaus R."/>
            <person name="Hsiao Y.Y."/>
            <person name="Niu S.C."/>
            <person name="Wang J.Y."/>
            <person name="Lin Y.C."/>
            <person name="Xu Q."/>
            <person name="Chen L.J."/>
            <person name="Yoshida K."/>
            <person name="Fujiwara S."/>
            <person name="Wang Z.W."/>
            <person name="Zhang Y.Q."/>
            <person name="Mitsuda N."/>
            <person name="Wang M."/>
            <person name="Liu G.H."/>
            <person name="Pecoraro L."/>
            <person name="Huang H.X."/>
            <person name="Xiao X.J."/>
            <person name="Lin M."/>
            <person name="Wu X.Y."/>
            <person name="Wu W.L."/>
            <person name="Chen Y.Y."/>
            <person name="Chang S.B."/>
            <person name="Sakamoto S."/>
            <person name="Ohme-Takagi M."/>
            <person name="Yagi M."/>
            <person name="Zeng S.J."/>
            <person name="Shen C.Y."/>
            <person name="Yeh C.M."/>
            <person name="Luo Y.B."/>
            <person name="Tsai W.C."/>
            <person name="Van de Peer Y."/>
            <person name="Liu Z.J."/>
        </authorList>
    </citation>
    <scope>NUCLEOTIDE SEQUENCE [LARGE SCALE GENOMIC DNA]</scope>
    <source>
        <tissue evidence="1">The whole plant</tissue>
    </source>
</reference>
<evidence type="ECO:0000313" key="2">
    <source>
        <dbReference type="Proteomes" id="UP000233837"/>
    </source>
</evidence>
<dbReference type="EMBL" id="KZ502472">
    <property type="protein sequence ID" value="PKU78156.1"/>
    <property type="molecule type" value="Genomic_DNA"/>
</dbReference>
<dbReference type="Proteomes" id="UP000233837">
    <property type="component" value="Unassembled WGS sequence"/>
</dbReference>
<keyword evidence="2" id="KW-1185">Reference proteome</keyword>
<dbReference type="AlphaFoldDB" id="A0A2I0WR71"/>
<organism evidence="1 2">
    <name type="scientific">Dendrobium catenatum</name>
    <dbReference type="NCBI Taxonomy" id="906689"/>
    <lineage>
        <taxon>Eukaryota</taxon>
        <taxon>Viridiplantae</taxon>
        <taxon>Streptophyta</taxon>
        <taxon>Embryophyta</taxon>
        <taxon>Tracheophyta</taxon>
        <taxon>Spermatophyta</taxon>
        <taxon>Magnoliopsida</taxon>
        <taxon>Liliopsida</taxon>
        <taxon>Asparagales</taxon>
        <taxon>Orchidaceae</taxon>
        <taxon>Epidendroideae</taxon>
        <taxon>Malaxideae</taxon>
        <taxon>Dendrobiinae</taxon>
        <taxon>Dendrobium</taxon>
    </lineage>
</organism>
<gene>
    <name evidence="1" type="ORF">MA16_Dca012276</name>
</gene>
<accession>A0A2I0WR71</accession>
<sequence length="136" mass="15763">MDHCRRRYNGGKQRTIKFEKGYINICKLRTEIARICQWLKGYQYIFYYHVYITSPKENKIFTTENDVNDLVKQSNGNLHVEVVIVVQEVDVDEPVSNPMEVVSANEMVECSITNMGIKDLVVGTLFNDAITFRHAL</sequence>
<reference evidence="1 2" key="1">
    <citation type="journal article" date="2016" name="Sci. Rep.">
        <title>The Dendrobium catenatum Lindl. genome sequence provides insights into polysaccharide synthase, floral development and adaptive evolution.</title>
        <authorList>
            <person name="Zhang G.Q."/>
            <person name="Xu Q."/>
            <person name="Bian C."/>
            <person name="Tsai W.C."/>
            <person name="Yeh C.M."/>
            <person name="Liu K.W."/>
            <person name="Yoshida K."/>
            <person name="Zhang L.S."/>
            <person name="Chang S.B."/>
            <person name="Chen F."/>
            <person name="Shi Y."/>
            <person name="Su Y.Y."/>
            <person name="Zhang Y.Q."/>
            <person name="Chen L.J."/>
            <person name="Yin Y."/>
            <person name="Lin M."/>
            <person name="Huang H."/>
            <person name="Deng H."/>
            <person name="Wang Z.W."/>
            <person name="Zhu S.L."/>
            <person name="Zhao X."/>
            <person name="Deng C."/>
            <person name="Niu S.C."/>
            <person name="Huang J."/>
            <person name="Wang M."/>
            <person name="Liu G.H."/>
            <person name="Yang H.J."/>
            <person name="Xiao X.J."/>
            <person name="Hsiao Y.Y."/>
            <person name="Wu W.L."/>
            <person name="Chen Y.Y."/>
            <person name="Mitsuda N."/>
            <person name="Ohme-Takagi M."/>
            <person name="Luo Y.B."/>
            <person name="Van de Peer Y."/>
            <person name="Liu Z.J."/>
        </authorList>
    </citation>
    <scope>NUCLEOTIDE SEQUENCE [LARGE SCALE GENOMIC DNA]</scope>
    <source>
        <tissue evidence="1">The whole plant</tissue>
    </source>
</reference>
<proteinExistence type="predicted"/>
<evidence type="ECO:0000313" key="1">
    <source>
        <dbReference type="EMBL" id="PKU78156.1"/>
    </source>
</evidence>
<name>A0A2I0WR71_9ASPA</name>
<protein>
    <submittedName>
        <fullName evidence="1">Uncharacterized protein</fullName>
    </submittedName>
</protein>